<gene>
    <name evidence="2" type="ORF">BINO364_LOCUS14524</name>
</gene>
<accession>A0A8J9UZN5</accession>
<evidence type="ECO:0000313" key="2">
    <source>
        <dbReference type="EMBL" id="CAH0729441.1"/>
    </source>
</evidence>
<organism evidence="2 3">
    <name type="scientific">Brenthis ino</name>
    <name type="common">lesser marbled fritillary</name>
    <dbReference type="NCBI Taxonomy" id="405034"/>
    <lineage>
        <taxon>Eukaryota</taxon>
        <taxon>Metazoa</taxon>
        <taxon>Ecdysozoa</taxon>
        <taxon>Arthropoda</taxon>
        <taxon>Hexapoda</taxon>
        <taxon>Insecta</taxon>
        <taxon>Pterygota</taxon>
        <taxon>Neoptera</taxon>
        <taxon>Endopterygota</taxon>
        <taxon>Lepidoptera</taxon>
        <taxon>Glossata</taxon>
        <taxon>Ditrysia</taxon>
        <taxon>Papilionoidea</taxon>
        <taxon>Nymphalidae</taxon>
        <taxon>Heliconiinae</taxon>
        <taxon>Argynnini</taxon>
        <taxon>Brenthis</taxon>
    </lineage>
</organism>
<feature type="compositionally biased region" description="Basic and acidic residues" evidence="1">
    <location>
        <begin position="7"/>
        <end position="25"/>
    </location>
</feature>
<protein>
    <submittedName>
        <fullName evidence="2">Uncharacterized protein</fullName>
    </submittedName>
</protein>
<sequence>MKKKKGQEKDDKNRESIKKKGVLKHKEQHSCLLIDEILEPDFSVQSRYQRDQNSENKSCAFSEFTDICQSSGPPYCISRANIEQSTGGNRRPEVPVWRKYTSFPLRRALWCGKLQK</sequence>
<dbReference type="AlphaFoldDB" id="A0A8J9UZN5"/>
<name>A0A8J9UZN5_9NEOP</name>
<dbReference type="EMBL" id="OV170228">
    <property type="protein sequence ID" value="CAH0729441.1"/>
    <property type="molecule type" value="Genomic_DNA"/>
</dbReference>
<evidence type="ECO:0000313" key="3">
    <source>
        <dbReference type="Proteomes" id="UP000838878"/>
    </source>
</evidence>
<reference evidence="2" key="1">
    <citation type="submission" date="2021-12" db="EMBL/GenBank/DDBJ databases">
        <authorList>
            <person name="Martin H S."/>
        </authorList>
    </citation>
    <scope>NUCLEOTIDE SEQUENCE</scope>
</reference>
<keyword evidence="3" id="KW-1185">Reference proteome</keyword>
<feature type="region of interest" description="Disordered" evidence="1">
    <location>
        <begin position="1"/>
        <end position="25"/>
    </location>
</feature>
<evidence type="ECO:0000256" key="1">
    <source>
        <dbReference type="SAM" id="MobiDB-lite"/>
    </source>
</evidence>
<feature type="non-terminal residue" evidence="2">
    <location>
        <position position="116"/>
    </location>
</feature>
<dbReference type="Proteomes" id="UP000838878">
    <property type="component" value="Chromosome 8"/>
</dbReference>
<proteinExistence type="predicted"/>